<organism evidence="1 2">
    <name type="scientific">Ralstonia solanacearum</name>
    <name type="common">Pseudomonas solanacearum</name>
    <dbReference type="NCBI Taxonomy" id="305"/>
    <lineage>
        <taxon>Bacteria</taxon>
        <taxon>Pseudomonadati</taxon>
        <taxon>Pseudomonadota</taxon>
        <taxon>Betaproteobacteria</taxon>
        <taxon>Burkholderiales</taxon>
        <taxon>Burkholderiaceae</taxon>
        <taxon>Ralstonia</taxon>
        <taxon>Ralstonia solanacearum species complex</taxon>
    </lineage>
</organism>
<evidence type="ECO:0000313" key="1">
    <source>
        <dbReference type="EMBL" id="MDB0521859.1"/>
    </source>
</evidence>
<comment type="caution">
    <text evidence="1">The sequence shown here is derived from an EMBL/GenBank/DDBJ whole genome shotgun (WGS) entry which is preliminary data.</text>
</comment>
<proteinExistence type="predicted"/>
<reference evidence="1" key="1">
    <citation type="submission" date="2021-09" db="EMBL/GenBank/DDBJ databases">
        <title>Genomic analysis of Ralstonia spp.</title>
        <authorList>
            <person name="Aburjaile F."/>
            <person name="Ariute J.C."/>
            <person name="Pais A.K.L."/>
            <person name="Albuquerque G.M.R."/>
            <person name="Silva A.M.F."/>
            <person name="Brenig B."/>
            <person name="Azevedo V."/>
            <person name="Matiuzzi M."/>
            <person name="Ramos R."/>
            <person name="Goes-Neto A."/>
            <person name="Soares S."/>
            <person name="Iseppon A.M.B."/>
            <person name="Souza E."/>
            <person name="Gama M."/>
        </authorList>
    </citation>
    <scope>NUCLEOTIDE SEQUENCE</scope>
    <source>
        <strain evidence="1">B4</strain>
    </source>
</reference>
<accession>A0AAE3T3A8</accession>
<sequence>MAELTWCALLRSQAEQLRTWSGVLADRLDDRVPVSFRPAFARLRDEYARGIPCP</sequence>
<name>A0AAE3T3A8_RALSL</name>
<dbReference type="RefSeq" id="WP_003274215.1">
    <property type="nucleotide sequence ID" value="NZ_CDLX01000001.1"/>
</dbReference>
<dbReference type="AlphaFoldDB" id="A0AAE3T3A8"/>
<gene>
    <name evidence="1" type="ORF">LBW55_09555</name>
</gene>
<protein>
    <submittedName>
        <fullName evidence="1">Uncharacterized protein</fullName>
    </submittedName>
</protein>
<dbReference type="Proteomes" id="UP001143674">
    <property type="component" value="Unassembled WGS sequence"/>
</dbReference>
<dbReference type="EMBL" id="JAIVEX010000004">
    <property type="protein sequence ID" value="MDB0521859.1"/>
    <property type="molecule type" value="Genomic_DNA"/>
</dbReference>
<evidence type="ECO:0000313" key="2">
    <source>
        <dbReference type="Proteomes" id="UP001143674"/>
    </source>
</evidence>